<protein>
    <submittedName>
        <fullName evidence="3">Uncharacterized protein</fullName>
    </submittedName>
</protein>
<evidence type="ECO:0000313" key="4">
    <source>
        <dbReference type="EMBL" id="ETL91406.1"/>
    </source>
</evidence>
<evidence type="ECO:0000313" key="2">
    <source>
        <dbReference type="EMBL" id="ETK84876.1"/>
    </source>
</evidence>
<feature type="region of interest" description="Disordered" evidence="1">
    <location>
        <begin position="25"/>
        <end position="45"/>
    </location>
</feature>
<dbReference type="Proteomes" id="UP000053864">
    <property type="component" value="Unassembled WGS sequence"/>
</dbReference>
<evidence type="ECO:0000313" key="3">
    <source>
        <dbReference type="EMBL" id="ETL38295.1"/>
    </source>
</evidence>
<accession>W2IVX1</accession>
<dbReference type="EMBL" id="KI673326">
    <property type="protein sequence ID" value="ETL38295.1"/>
    <property type="molecule type" value="Genomic_DNA"/>
</dbReference>
<sequence length="45" mass="4900">LVVNKKLREFVGRLVEDVECLHVSTQPAEPSDELSPPTVNAVLGL</sequence>
<name>W2IVX1_PHYNI</name>
<organism evidence="3">
    <name type="scientific">Phytophthora nicotianae</name>
    <name type="common">Potato buckeye rot agent</name>
    <name type="synonym">Phytophthora parasitica</name>
    <dbReference type="NCBI Taxonomy" id="4792"/>
    <lineage>
        <taxon>Eukaryota</taxon>
        <taxon>Sar</taxon>
        <taxon>Stramenopiles</taxon>
        <taxon>Oomycota</taxon>
        <taxon>Peronosporomycetes</taxon>
        <taxon>Peronosporales</taxon>
        <taxon>Peronosporaceae</taxon>
        <taxon>Phytophthora</taxon>
    </lineage>
</organism>
<dbReference type="Proteomes" id="UP000053236">
    <property type="component" value="Unassembled WGS sequence"/>
</dbReference>
<proteinExistence type="predicted"/>
<gene>
    <name evidence="2" type="ORF">L915_10201</name>
    <name evidence="3" type="ORF">L916_10107</name>
    <name evidence="4" type="ORF">L917_10040</name>
</gene>
<reference evidence="4" key="1">
    <citation type="submission" date="2013-11" db="EMBL/GenBank/DDBJ databases">
        <title>The Genome Sequence of Phytophthora parasitica CHvinca01.</title>
        <authorList>
            <consortium name="The Broad Institute Genomics Platform"/>
            <person name="Russ C."/>
            <person name="Tyler B."/>
            <person name="Panabieres F."/>
            <person name="Shan W."/>
            <person name="Tripathy S."/>
            <person name="Grunwald N."/>
            <person name="Machado M."/>
            <person name="Johnson C.S."/>
            <person name="Arredondo F."/>
            <person name="Hong C."/>
            <person name="Coffey M."/>
            <person name="Young S.K."/>
            <person name="Zeng Q."/>
            <person name="Gargeya S."/>
            <person name="Fitzgerald M."/>
            <person name="Abouelleil A."/>
            <person name="Alvarado L."/>
            <person name="Chapman S.B."/>
            <person name="Gainer-Dewar J."/>
            <person name="Goldberg J."/>
            <person name="Griggs A."/>
            <person name="Gujja S."/>
            <person name="Hansen M."/>
            <person name="Howarth C."/>
            <person name="Imamovic A."/>
            <person name="Ireland A."/>
            <person name="Larimer J."/>
            <person name="McCowan C."/>
            <person name="Murphy C."/>
            <person name="Pearson M."/>
            <person name="Poon T.W."/>
            <person name="Priest M."/>
            <person name="Roberts A."/>
            <person name="Saif S."/>
            <person name="Shea T."/>
            <person name="Sykes S."/>
            <person name="Wortman J."/>
            <person name="Nusbaum C."/>
            <person name="Birren B."/>
        </authorList>
    </citation>
    <scope>NUCLEOTIDE SEQUENCE [LARGE SCALE GENOMIC DNA]</scope>
    <source>
        <strain evidence="4">CHvinca01</strain>
    </source>
</reference>
<dbReference type="AlphaFoldDB" id="W2IVX1"/>
<dbReference type="Proteomes" id="UP000054423">
    <property type="component" value="Unassembled WGS sequence"/>
</dbReference>
<evidence type="ECO:0000256" key="1">
    <source>
        <dbReference type="SAM" id="MobiDB-lite"/>
    </source>
</evidence>
<feature type="non-terminal residue" evidence="3">
    <location>
        <position position="1"/>
    </location>
</feature>
<reference evidence="3" key="3">
    <citation type="submission" date="2013-11" db="EMBL/GenBank/DDBJ databases">
        <title>The Genome Sequence of Phytophthora parasitica CJ05E6.</title>
        <authorList>
            <consortium name="The Broad Institute Genomics Platform"/>
            <person name="Russ C."/>
            <person name="Tyler B."/>
            <person name="Panabieres F."/>
            <person name="Shan W."/>
            <person name="Tripathy S."/>
            <person name="Grunwald N."/>
            <person name="Machado M."/>
            <person name="Johnson C.S."/>
            <person name="Arredondo F."/>
            <person name="Hong C."/>
            <person name="Coffey M."/>
            <person name="Young S.K."/>
            <person name="Zeng Q."/>
            <person name="Gargeya S."/>
            <person name="Fitzgerald M."/>
            <person name="Abouelleil A."/>
            <person name="Alvarado L."/>
            <person name="Chapman S.B."/>
            <person name="Gainer-Dewar J."/>
            <person name="Goldberg J."/>
            <person name="Griggs A."/>
            <person name="Gujja S."/>
            <person name="Hansen M."/>
            <person name="Howarth C."/>
            <person name="Imamovic A."/>
            <person name="Ireland A."/>
            <person name="Larimer J."/>
            <person name="McCowan C."/>
            <person name="Murphy C."/>
            <person name="Pearson M."/>
            <person name="Poon T.W."/>
            <person name="Priest M."/>
            <person name="Roberts A."/>
            <person name="Saif S."/>
            <person name="Shea T."/>
            <person name="Sykes S."/>
            <person name="Wortman J."/>
            <person name="Nusbaum C."/>
            <person name="Birren B."/>
        </authorList>
    </citation>
    <scope>NUCLEOTIDE SEQUENCE [LARGE SCALE GENOMIC DNA]</scope>
    <source>
        <strain evidence="3">CJ05E6</strain>
    </source>
</reference>
<reference evidence="2" key="2">
    <citation type="submission" date="2013-11" db="EMBL/GenBank/DDBJ databases">
        <title>The Genome Sequence of Phytophthora parasitica CJ02B3.</title>
        <authorList>
            <consortium name="The Broad Institute Genomics Platform"/>
            <person name="Russ C."/>
            <person name="Tyler B."/>
            <person name="Panabieres F."/>
            <person name="Shan W."/>
            <person name="Tripathy S."/>
            <person name="Grunwald N."/>
            <person name="Machado M."/>
            <person name="Johnson C.S."/>
            <person name="Arredondo F."/>
            <person name="Hong C."/>
            <person name="Coffey M."/>
            <person name="Young S.K."/>
            <person name="Zeng Q."/>
            <person name="Gargeya S."/>
            <person name="Fitzgerald M."/>
            <person name="Abouelleil A."/>
            <person name="Alvarado L."/>
            <person name="Chapman S.B."/>
            <person name="Gainer-Dewar J."/>
            <person name="Goldberg J."/>
            <person name="Griggs A."/>
            <person name="Gujja S."/>
            <person name="Hansen M."/>
            <person name="Howarth C."/>
            <person name="Imamovic A."/>
            <person name="Ireland A."/>
            <person name="Larimer J."/>
            <person name="McCowan C."/>
            <person name="Murphy C."/>
            <person name="Pearson M."/>
            <person name="Poon T.W."/>
            <person name="Priest M."/>
            <person name="Roberts A."/>
            <person name="Saif S."/>
            <person name="Shea T."/>
            <person name="Sykes S."/>
            <person name="Wortman J."/>
            <person name="Nusbaum C."/>
            <person name="Birren B."/>
        </authorList>
    </citation>
    <scope>NUCLEOTIDE SEQUENCE [LARGE SCALE GENOMIC DNA]</scope>
    <source>
        <strain evidence="2">CJ02B3</strain>
    </source>
</reference>
<dbReference type="EMBL" id="KI680067">
    <property type="protein sequence ID" value="ETL91406.1"/>
    <property type="molecule type" value="Genomic_DNA"/>
</dbReference>
<dbReference type="EMBL" id="KI686669">
    <property type="protein sequence ID" value="ETK84876.1"/>
    <property type="molecule type" value="Genomic_DNA"/>
</dbReference>